<proteinExistence type="predicted"/>
<gene>
    <name evidence="1" type="ORF">PIIN_10306</name>
</gene>
<dbReference type="HOGENOM" id="CLU_960152_0_0_1"/>
<evidence type="ECO:0000313" key="2">
    <source>
        <dbReference type="Proteomes" id="UP000007148"/>
    </source>
</evidence>
<dbReference type="OrthoDB" id="3292859at2759"/>
<organism evidence="1 2">
    <name type="scientific">Serendipita indica (strain DSM 11827)</name>
    <name type="common">Root endophyte fungus</name>
    <name type="synonym">Piriformospora indica</name>
    <dbReference type="NCBI Taxonomy" id="1109443"/>
    <lineage>
        <taxon>Eukaryota</taxon>
        <taxon>Fungi</taxon>
        <taxon>Dikarya</taxon>
        <taxon>Basidiomycota</taxon>
        <taxon>Agaricomycotina</taxon>
        <taxon>Agaricomycetes</taxon>
        <taxon>Sebacinales</taxon>
        <taxon>Serendipitaceae</taxon>
        <taxon>Serendipita</taxon>
    </lineage>
</organism>
<reference evidence="1 2" key="1">
    <citation type="journal article" date="2011" name="PLoS Pathog.">
        <title>Endophytic Life Strategies Decoded by Genome and Transcriptome Analyses of the Mutualistic Root Symbiont Piriformospora indica.</title>
        <authorList>
            <person name="Zuccaro A."/>
            <person name="Lahrmann U."/>
            <person name="Guldener U."/>
            <person name="Langen G."/>
            <person name="Pfiffi S."/>
            <person name="Biedenkopf D."/>
            <person name="Wong P."/>
            <person name="Samans B."/>
            <person name="Grimm C."/>
            <person name="Basiewicz M."/>
            <person name="Murat C."/>
            <person name="Martin F."/>
            <person name="Kogel K.H."/>
        </authorList>
    </citation>
    <scope>NUCLEOTIDE SEQUENCE [LARGE SCALE GENOMIC DNA]</scope>
    <source>
        <strain evidence="1 2">DSM 11827</strain>
    </source>
</reference>
<protein>
    <submittedName>
        <fullName evidence="1">Uncharacterized protein</fullName>
    </submittedName>
</protein>
<dbReference type="InParanoid" id="G4TYB8"/>
<comment type="caution">
    <text evidence="1">The sequence shown here is derived from an EMBL/GenBank/DDBJ whole genome shotgun (WGS) entry which is preliminary data.</text>
</comment>
<dbReference type="AlphaFoldDB" id="G4TYB8"/>
<keyword evidence="2" id="KW-1185">Reference proteome</keyword>
<dbReference type="Proteomes" id="UP000007148">
    <property type="component" value="Unassembled WGS sequence"/>
</dbReference>
<accession>G4TYB8</accession>
<sequence length="290" mass="31809">MAGSDSGFFDPLSVALDAYTTTPGGYIESDPSLGQIYFSSVAVPSRASTHISLLPPTGVYYGIPLPAQYQQPSELDLWMDYYTCARRYPNKMLNQWEQPSSLANEYIHESVQGVCDNNQHSADVGASQNRLGVLSCVRRRPQEISSRRCMMNGTDKGDRMQKARKAINVTSLSPGLLHSPLHLKLLEAFLQSFQYLGDIPEPAIGDIGADSLLLQTGAETWSAIHGLELGSSILLAFVEKEKGRFQCMICGKFKNSRCRALGCVRACLDYRPFVCPGRGAGCETCSDEYG</sequence>
<dbReference type="EMBL" id="CAFZ01000693">
    <property type="protein sequence ID" value="CCA76311.1"/>
    <property type="molecule type" value="Genomic_DNA"/>
</dbReference>
<evidence type="ECO:0000313" key="1">
    <source>
        <dbReference type="EMBL" id="CCA76311.1"/>
    </source>
</evidence>
<name>G4TYB8_SERID</name>